<accession>A0AA87IHI1</accession>
<dbReference type="Gene3D" id="1.10.443.10">
    <property type="entry name" value="Intergrase catalytic core"/>
    <property type="match status" value="1"/>
</dbReference>
<gene>
    <name evidence="5" type="ORF">A1A1_18052</name>
</gene>
<sequence>MTDFKLAIHQDTRETQKRYQDRKIHIEKKMEEIPKQYEGDIRRYKNYCCSTAQVIGAEAMLDYLYISLTEQQVKKTTWERRLAAIRKYLSVIHKIDLKGQAGVTYELSGIRKMYQEDQYAHLTQVRGKSALNKKELMDMLHCLPIRAKVICLVNLVTANRPSEMVRLKISDFDLNNKCVHVYLKKQKRWHTKRLTPEVTHAIDVYIREYHLKPDNYFVGRVYKNGRYESTAISEIGYYSFLQRWTGLTGYNFRKSQVVAMHAAGADISTIAQQTGHQSLETLIQHYLTVSEGTIDKYL</sequence>
<dbReference type="InterPro" id="IPR013762">
    <property type="entry name" value="Integrase-like_cat_sf"/>
</dbReference>
<dbReference type="InterPro" id="IPR050090">
    <property type="entry name" value="Tyrosine_recombinase_XerCD"/>
</dbReference>
<feature type="domain" description="Tyr recombinase" evidence="4">
    <location>
        <begin position="126"/>
        <end position="298"/>
    </location>
</feature>
<dbReference type="InterPro" id="IPR002104">
    <property type="entry name" value="Integrase_catalytic"/>
</dbReference>
<proteinExistence type="inferred from homology"/>
<protein>
    <submittedName>
        <fullName evidence="5">Site-specific recombinase Xer protein</fullName>
    </submittedName>
</protein>
<comment type="caution">
    <text evidence="5">The sequence shown here is derived from an EMBL/GenBank/DDBJ whole genome shotgun (WGS) entry which is preliminary data.</text>
</comment>
<dbReference type="PANTHER" id="PTHR30349:SF41">
    <property type="entry name" value="INTEGRASE_RECOMBINASE PROTEIN MJ0367-RELATED"/>
    <property type="match status" value="1"/>
</dbReference>
<dbReference type="Proteomes" id="UP000004725">
    <property type="component" value="Unassembled WGS sequence"/>
</dbReference>
<evidence type="ECO:0000256" key="2">
    <source>
        <dbReference type="ARBA" id="ARBA00023125"/>
    </source>
</evidence>
<reference evidence="5 6" key="1">
    <citation type="journal article" date="2012" name="J. Bacteriol.">
        <title>Genome Sequence of the Antarctic Psychrophile Bacterium Planococcus antarcticus DSM 14505.</title>
        <authorList>
            <person name="Margolles A."/>
            <person name="Gueimonde M."/>
            <person name="Sanchez B."/>
        </authorList>
    </citation>
    <scope>NUCLEOTIDE SEQUENCE [LARGE SCALE GENOMIC DNA]</scope>
    <source>
        <strain evidence="5 6">DSM 14505</strain>
    </source>
</reference>
<dbReference type="RefSeq" id="WP_006831549.1">
    <property type="nucleotide sequence ID" value="NZ_AJYB01000094.1"/>
</dbReference>
<evidence type="ECO:0000313" key="5">
    <source>
        <dbReference type="EMBL" id="EIM05073.1"/>
    </source>
</evidence>
<comment type="similarity">
    <text evidence="1">Belongs to the 'phage' integrase family.</text>
</comment>
<evidence type="ECO:0000256" key="1">
    <source>
        <dbReference type="ARBA" id="ARBA00008857"/>
    </source>
</evidence>
<dbReference type="InterPro" id="IPR011010">
    <property type="entry name" value="DNA_brk_join_enz"/>
</dbReference>
<dbReference type="CDD" id="cd00397">
    <property type="entry name" value="DNA_BRE_C"/>
    <property type="match status" value="1"/>
</dbReference>
<evidence type="ECO:0000256" key="3">
    <source>
        <dbReference type="ARBA" id="ARBA00023172"/>
    </source>
</evidence>
<organism evidence="5 6">
    <name type="scientific">Planococcus antarcticus DSM 14505</name>
    <dbReference type="NCBI Taxonomy" id="1185653"/>
    <lineage>
        <taxon>Bacteria</taxon>
        <taxon>Bacillati</taxon>
        <taxon>Bacillota</taxon>
        <taxon>Bacilli</taxon>
        <taxon>Bacillales</taxon>
        <taxon>Caryophanaceae</taxon>
        <taxon>Planococcus</taxon>
    </lineage>
</organism>
<evidence type="ECO:0000313" key="6">
    <source>
        <dbReference type="Proteomes" id="UP000004725"/>
    </source>
</evidence>
<dbReference type="PANTHER" id="PTHR30349">
    <property type="entry name" value="PHAGE INTEGRASE-RELATED"/>
    <property type="match status" value="1"/>
</dbReference>
<dbReference type="GO" id="GO:0003677">
    <property type="term" value="F:DNA binding"/>
    <property type="evidence" value="ECO:0007669"/>
    <property type="project" value="UniProtKB-KW"/>
</dbReference>
<evidence type="ECO:0000259" key="4">
    <source>
        <dbReference type="PROSITE" id="PS51898"/>
    </source>
</evidence>
<dbReference type="GO" id="GO:0015074">
    <property type="term" value="P:DNA integration"/>
    <property type="evidence" value="ECO:0007669"/>
    <property type="project" value="InterPro"/>
</dbReference>
<dbReference type="SUPFAM" id="SSF56349">
    <property type="entry name" value="DNA breaking-rejoining enzymes"/>
    <property type="match status" value="1"/>
</dbReference>
<keyword evidence="2" id="KW-0238">DNA-binding</keyword>
<dbReference type="EMBL" id="AJYB01000094">
    <property type="protein sequence ID" value="EIM05073.1"/>
    <property type="molecule type" value="Genomic_DNA"/>
</dbReference>
<dbReference type="PROSITE" id="PS51898">
    <property type="entry name" value="TYR_RECOMBINASE"/>
    <property type="match status" value="1"/>
</dbReference>
<dbReference type="GO" id="GO:0006310">
    <property type="term" value="P:DNA recombination"/>
    <property type="evidence" value="ECO:0007669"/>
    <property type="project" value="UniProtKB-KW"/>
</dbReference>
<name>A0AA87IHI1_9BACL</name>
<keyword evidence="3" id="KW-0233">DNA recombination</keyword>
<dbReference type="AlphaFoldDB" id="A0AA87IHI1"/>
<dbReference type="Pfam" id="PF00589">
    <property type="entry name" value="Phage_integrase"/>
    <property type="match status" value="1"/>
</dbReference>